<reference evidence="3" key="5">
    <citation type="submission" date="2015-06" db="UniProtKB">
        <authorList>
            <consortium name="EnsemblFungi"/>
        </authorList>
    </citation>
    <scope>IDENTIFICATION</scope>
    <source>
        <strain evidence="3">ATCC 64411</strain>
    </source>
</reference>
<reference evidence="3" key="4">
    <citation type="journal article" date="2015" name="G3 (Bethesda)">
        <title>Genome sequences of three phytopathogenic species of the Magnaporthaceae family of fungi.</title>
        <authorList>
            <person name="Okagaki L.H."/>
            <person name="Nunes C.C."/>
            <person name="Sailsbery J."/>
            <person name="Clay B."/>
            <person name="Brown D."/>
            <person name="John T."/>
            <person name="Oh Y."/>
            <person name="Young N."/>
            <person name="Fitzgerald M."/>
            <person name="Haas B.J."/>
            <person name="Zeng Q."/>
            <person name="Young S."/>
            <person name="Adiconis X."/>
            <person name="Fan L."/>
            <person name="Levin J.Z."/>
            <person name="Mitchell T.K."/>
            <person name="Okubara P.A."/>
            <person name="Farman M.L."/>
            <person name="Kohn L.M."/>
            <person name="Birren B."/>
            <person name="Ma L.-J."/>
            <person name="Dean R.A."/>
        </authorList>
    </citation>
    <scope>NUCLEOTIDE SEQUENCE</scope>
    <source>
        <strain evidence="3">ATCC 64411 / 73-15</strain>
    </source>
</reference>
<dbReference type="Gene3D" id="3.30.470.30">
    <property type="entry name" value="DNA ligase/mRNA capping enzyme"/>
    <property type="match status" value="1"/>
</dbReference>
<dbReference type="SUPFAM" id="SSF56091">
    <property type="entry name" value="DNA ligase/mRNA capping enzyme, catalytic domain"/>
    <property type="match status" value="1"/>
</dbReference>
<reference evidence="2" key="2">
    <citation type="submission" date="2010-05" db="EMBL/GenBank/DDBJ databases">
        <title>The Genome Sequence of Magnaporthe poae strain ATCC 64411.</title>
        <authorList>
            <consortium name="The Broad Institute Genome Sequencing Platform"/>
            <consortium name="Broad Institute Genome Sequencing Center for Infectious Disease"/>
            <person name="Ma L.-J."/>
            <person name="Dead R."/>
            <person name="Young S."/>
            <person name="Zeng Q."/>
            <person name="Koehrsen M."/>
            <person name="Alvarado L."/>
            <person name="Berlin A."/>
            <person name="Chapman S.B."/>
            <person name="Chen Z."/>
            <person name="Freedman E."/>
            <person name="Gellesch M."/>
            <person name="Goldberg J."/>
            <person name="Griggs A."/>
            <person name="Gujja S."/>
            <person name="Heilman E.R."/>
            <person name="Heiman D."/>
            <person name="Hepburn T."/>
            <person name="Howarth C."/>
            <person name="Jen D."/>
            <person name="Larson L."/>
            <person name="Mehta T."/>
            <person name="Neiman D."/>
            <person name="Pearson M."/>
            <person name="Roberts A."/>
            <person name="Saif S."/>
            <person name="Shea T."/>
            <person name="Shenoy N."/>
            <person name="Sisk P."/>
            <person name="Stolte C."/>
            <person name="Sykes S."/>
            <person name="Walk T."/>
            <person name="White J."/>
            <person name="Yandava C."/>
            <person name="Haas B."/>
            <person name="Nusbaum C."/>
            <person name="Birren B."/>
        </authorList>
    </citation>
    <scope>NUCLEOTIDE SEQUENCE</scope>
    <source>
        <strain evidence="2">ATCC 64411</strain>
    </source>
</reference>
<sequence length="428" mass="47874">MADPGTEPRSPLISYPEIISKYRADDWNTDVLVFLRSVLSIKRIGPSAYKVEANGPDGRGLRFLVTQPSFQKGQIVIVFLARSFLPAEAHPQFKALNCQHKVDGKLGVKLDFHLDNDTGLFIDGIIKPVTAFPEVADAIDSMTRTLGGDPARCSLANPAGGGDSLTYGLQLLSIDHLNHSVSFENMLGVKRWSHPVSETSMGPCPNFYKKSKVSRLAQCPNLFTKAKYKRLTYQVTEKIDGSSMAVYFISNDSPLFKALNPLPEYPGPHMELSNGRVGVCSMNVELPQTDVCPYWRAALRYNLPALLNAQNQDCVIQGELAGHGISQNRRGYPAGEIDFWVFDIFEPRIEGRWLTAEKVVTWCKEKNVQHVPVRLPDVKLRFAFKDAQAIQELADREAGEGLVFKCKEEPDRRFKVHSRGYLEKYGLN</sequence>
<dbReference type="Pfam" id="PF09414">
    <property type="entry name" value="RNA_ligase"/>
    <property type="match status" value="1"/>
</dbReference>
<feature type="domain" description="RNA ligase" evidence="1">
    <location>
        <begin position="232"/>
        <end position="416"/>
    </location>
</feature>
<dbReference type="InterPro" id="IPR021122">
    <property type="entry name" value="RNA_ligase_dom_REL/Rnl2"/>
</dbReference>
<dbReference type="EMBL" id="GL876968">
    <property type="protein sequence ID" value="KLU85405.1"/>
    <property type="molecule type" value="Genomic_DNA"/>
</dbReference>
<dbReference type="EMBL" id="ADBL01001049">
    <property type="status" value="NOT_ANNOTATED_CDS"/>
    <property type="molecule type" value="Genomic_DNA"/>
</dbReference>
<gene>
    <name evidence="2" type="ORF">MAPG_04431</name>
</gene>
<reference evidence="2" key="3">
    <citation type="submission" date="2011-03" db="EMBL/GenBank/DDBJ databases">
        <title>Annotation of Magnaporthe poae ATCC 64411.</title>
        <authorList>
            <person name="Ma L.-J."/>
            <person name="Dead R."/>
            <person name="Young S.K."/>
            <person name="Zeng Q."/>
            <person name="Gargeya S."/>
            <person name="Fitzgerald M."/>
            <person name="Haas B."/>
            <person name="Abouelleil A."/>
            <person name="Alvarado L."/>
            <person name="Arachchi H.M."/>
            <person name="Berlin A."/>
            <person name="Brown A."/>
            <person name="Chapman S.B."/>
            <person name="Chen Z."/>
            <person name="Dunbar C."/>
            <person name="Freedman E."/>
            <person name="Gearin G."/>
            <person name="Gellesch M."/>
            <person name="Goldberg J."/>
            <person name="Griggs A."/>
            <person name="Gujja S."/>
            <person name="Heiman D."/>
            <person name="Howarth C."/>
            <person name="Larson L."/>
            <person name="Lui A."/>
            <person name="MacDonald P.J.P."/>
            <person name="Mehta T."/>
            <person name="Montmayeur A."/>
            <person name="Murphy C."/>
            <person name="Neiman D."/>
            <person name="Pearson M."/>
            <person name="Priest M."/>
            <person name="Roberts A."/>
            <person name="Saif S."/>
            <person name="Shea T."/>
            <person name="Shenoy N."/>
            <person name="Sisk P."/>
            <person name="Stolte C."/>
            <person name="Sykes S."/>
            <person name="Yandava C."/>
            <person name="Wortman J."/>
            <person name="Nusbaum C."/>
            <person name="Birren B."/>
        </authorList>
    </citation>
    <scope>NUCLEOTIDE SEQUENCE</scope>
    <source>
        <strain evidence="2">ATCC 64411</strain>
    </source>
</reference>
<reference evidence="4" key="1">
    <citation type="submission" date="2010-05" db="EMBL/GenBank/DDBJ databases">
        <title>The genome sequence of Magnaporthe poae strain ATCC 64411.</title>
        <authorList>
            <person name="Ma L.-J."/>
            <person name="Dead R."/>
            <person name="Young S."/>
            <person name="Zeng Q."/>
            <person name="Koehrsen M."/>
            <person name="Alvarado L."/>
            <person name="Berlin A."/>
            <person name="Chapman S.B."/>
            <person name="Chen Z."/>
            <person name="Freedman E."/>
            <person name="Gellesch M."/>
            <person name="Goldberg J."/>
            <person name="Griggs A."/>
            <person name="Gujja S."/>
            <person name="Heilman E.R."/>
            <person name="Heiman D."/>
            <person name="Hepburn T."/>
            <person name="Howarth C."/>
            <person name="Jen D."/>
            <person name="Larson L."/>
            <person name="Mehta T."/>
            <person name="Neiman D."/>
            <person name="Pearson M."/>
            <person name="Roberts A."/>
            <person name="Saif S."/>
            <person name="Shea T."/>
            <person name="Shenoy N."/>
            <person name="Sisk P."/>
            <person name="Stolte C."/>
            <person name="Sykes S."/>
            <person name="Walk T."/>
            <person name="White J."/>
            <person name="Yandava C."/>
            <person name="Haas B."/>
            <person name="Nusbaum C."/>
            <person name="Birren B."/>
        </authorList>
    </citation>
    <scope>NUCLEOTIDE SEQUENCE [LARGE SCALE GENOMIC DNA]</scope>
    <source>
        <strain evidence="4">ATCC 64411 / 73-15</strain>
    </source>
</reference>
<dbReference type="eggNOG" id="ENOG502RXHP">
    <property type="taxonomic scope" value="Eukaryota"/>
</dbReference>
<organism evidence="3 4">
    <name type="scientific">Magnaporthiopsis poae (strain ATCC 64411 / 73-15)</name>
    <name type="common">Kentucky bluegrass fungus</name>
    <name type="synonym">Magnaporthe poae</name>
    <dbReference type="NCBI Taxonomy" id="644358"/>
    <lineage>
        <taxon>Eukaryota</taxon>
        <taxon>Fungi</taxon>
        <taxon>Dikarya</taxon>
        <taxon>Ascomycota</taxon>
        <taxon>Pezizomycotina</taxon>
        <taxon>Sordariomycetes</taxon>
        <taxon>Sordariomycetidae</taxon>
        <taxon>Magnaporthales</taxon>
        <taxon>Magnaporthaceae</taxon>
        <taxon>Magnaporthiopsis</taxon>
    </lineage>
</organism>
<dbReference type="Proteomes" id="UP000011715">
    <property type="component" value="Unassembled WGS sequence"/>
</dbReference>
<evidence type="ECO:0000313" key="4">
    <source>
        <dbReference type="Proteomes" id="UP000011715"/>
    </source>
</evidence>
<accession>A0A0C4DWQ1</accession>
<keyword evidence="4" id="KW-1185">Reference proteome</keyword>
<dbReference type="AlphaFoldDB" id="A0A0C4DWQ1"/>
<protein>
    <recommendedName>
        <fullName evidence="1">RNA ligase domain-containing protein</fullName>
    </recommendedName>
</protein>
<evidence type="ECO:0000313" key="2">
    <source>
        <dbReference type="EMBL" id="KLU85405.1"/>
    </source>
</evidence>
<dbReference type="OMA" id="AVQFELC"/>
<dbReference type="OrthoDB" id="17053at2759"/>
<evidence type="ECO:0000313" key="3">
    <source>
        <dbReference type="EnsemblFungi" id="MAPG_04431T0"/>
    </source>
</evidence>
<dbReference type="VEuPathDB" id="FungiDB:MAPG_04431"/>
<name>A0A0C4DWQ1_MAGP6</name>
<evidence type="ECO:0000259" key="1">
    <source>
        <dbReference type="Pfam" id="PF09414"/>
    </source>
</evidence>
<dbReference type="EnsemblFungi" id="MAPG_04431T0">
    <property type="protein sequence ID" value="MAPG_04431T0"/>
    <property type="gene ID" value="MAPG_04431"/>
</dbReference>
<proteinExistence type="predicted"/>